<dbReference type="InterPro" id="IPR050708">
    <property type="entry name" value="T6SS_VgrG/RHS"/>
</dbReference>
<dbReference type="Gene3D" id="2.30.110.50">
    <property type="match status" value="1"/>
</dbReference>
<feature type="domain" description="Gp5/Type VI secretion system Vgr protein OB-fold" evidence="2">
    <location>
        <begin position="452"/>
        <end position="500"/>
    </location>
</feature>
<dbReference type="NCBIfam" id="TIGR01646">
    <property type="entry name" value="vgr_GE"/>
    <property type="match status" value="1"/>
</dbReference>
<dbReference type="PANTHER" id="PTHR32305:SF11">
    <property type="entry name" value="TYPE VI SECRETION SYSTEM SPIKE PROTEIN VGRG3"/>
    <property type="match status" value="1"/>
</dbReference>
<protein>
    <submittedName>
        <fullName evidence="4">Type VI secretion system tip protein VgrG</fullName>
    </submittedName>
</protein>
<gene>
    <name evidence="4" type="primary">tssI</name>
    <name evidence="4" type="ORF">JI723_01255</name>
</gene>
<dbReference type="InterPro" id="IPR017847">
    <property type="entry name" value="T6SS_RhsGE_Vgr_subset"/>
</dbReference>
<proteinExistence type="inferred from homology"/>
<dbReference type="NCBIfam" id="TIGR03361">
    <property type="entry name" value="VI_Rhs_Vgr"/>
    <property type="match status" value="1"/>
</dbReference>
<dbReference type="InterPro" id="IPR054030">
    <property type="entry name" value="Gp5_Vgr_C"/>
</dbReference>
<keyword evidence="5" id="KW-1185">Reference proteome</keyword>
<dbReference type="Pfam" id="PF05954">
    <property type="entry name" value="Phage_GPD"/>
    <property type="match status" value="1"/>
</dbReference>
<dbReference type="InterPro" id="IPR037026">
    <property type="entry name" value="Vgr_OB-fold_dom_sf"/>
</dbReference>
<dbReference type="SUPFAM" id="SSF69279">
    <property type="entry name" value="Phage tail proteins"/>
    <property type="match status" value="2"/>
</dbReference>
<name>A0ABX7AH62_9GAMM</name>
<dbReference type="InterPro" id="IPR006533">
    <property type="entry name" value="T6SS_Vgr_RhsGE"/>
</dbReference>
<dbReference type="PANTHER" id="PTHR32305">
    <property type="match status" value="1"/>
</dbReference>
<dbReference type="Gene3D" id="3.55.50.10">
    <property type="entry name" value="Baseplate protein-like domains"/>
    <property type="match status" value="1"/>
</dbReference>
<dbReference type="GeneID" id="92277299"/>
<sequence>MPTNIPKKPLSDAEKAANHWQSLVNKTKPPRLDVPSGSALANQPQASGIDIYEAIANRKLYSGLVFTCQIANLPEGTFQVTQFDLHEGLSELFTLTIQAVSPLPNIDFKWVLGDKCSLTVMREGIVTRKIEGLLASVEQGNTDGVKTWYQFVIRPEMWVMTLKQDSRIFQNTTVPKVLNTLLQEAHIPNDKLLYHPEEHLERRYITQKRETMFDFWCRLAAEEGITFWFEEGSMMFYSDRHLGMKAGLHLTYNPQSETDITDSTVTAWRYVENLCSDIRIDKDYNQLRPSHPLSHQVTGENHQQHEVFESYGRFQDDAEGNVFNQIRYEQSQNNREVGTASSNCIELAPGRIFSLSNHPSSKMNDDWQVVTAHHHGVQPLADNSGGQGTQLSNSITFMPSTQEWRPPYRYKPTADGNELATVVGPPGEEIYTNEQGAVTVYFHWDRRGKPDHSASCWVRVAQGWNGDGFGFMAIPRIGQEVIISYLNNDIDKPIITGCTYNGRNRPPIDLPKDKTRTTFRTKTHKGEGFNELRFEDYNGREEIYLHAQKDHRTHILNDEFHTIGHNRQKQVGVDQEERIGQDKRTDVGRDHYEKIGRNSVIHILQDQEIQIDQNLTEVINSSHKSVIFADKHTQISGNQKTVVEGQRHEEVKTKLFSQSPYYIIHAENQLTLAGSGGSIVIDSSGITIKAKQLKINTSSLDIGGGGVDQVKALMAATEEGQPFCEICAKAKKEREAQ</sequence>
<dbReference type="Gene3D" id="2.40.50.230">
    <property type="entry name" value="Gp5 N-terminal domain"/>
    <property type="match status" value="1"/>
</dbReference>
<evidence type="ECO:0000256" key="1">
    <source>
        <dbReference type="ARBA" id="ARBA00005558"/>
    </source>
</evidence>
<reference evidence="5" key="1">
    <citation type="submission" date="2021-01" db="EMBL/GenBank/DDBJ databases">
        <title>Providencia vermicola LLDRA6, a soil-borne Mn(II)-oxidizing bacterium, exploits a strategy of superoxide production coupled to hydrogen peroxide consumption to generate Mn oxides, as revealed by transcriptional up-regulation of genes for phenylacetic acid catabolism.</title>
        <authorList>
            <person name="Chen S."/>
            <person name="Ding Z."/>
            <person name="Chen J."/>
            <person name="Luo J."/>
            <person name="Ruan X."/>
            <person name="Li Z."/>
            <person name="Liao F."/>
            <person name="He J."/>
            <person name="Li D."/>
        </authorList>
    </citation>
    <scope>NUCLEOTIDE SEQUENCE [LARGE SCALE GENOMIC DNA]</scope>
    <source>
        <strain evidence="5">LLDRA6</strain>
    </source>
</reference>
<dbReference type="SUPFAM" id="SSF69255">
    <property type="entry name" value="gp5 N-terminal domain-like"/>
    <property type="match status" value="1"/>
</dbReference>
<feature type="domain" description="Gp5/Type VI secretion system Vgr C-terminal trimerisation" evidence="3">
    <location>
        <begin position="518"/>
        <end position="624"/>
    </location>
</feature>
<dbReference type="Gene3D" id="4.10.220.110">
    <property type="match status" value="1"/>
</dbReference>
<comment type="similarity">
    <text evidence="1">Belongs to the VgrG protein family.</text>
</comment>
<evidence type="ECO:0000313" key="4">
    <source>
        <dbReference type="EMBL" id="QQO62654.1"/>
    </source>
</evidence>
<evidence type="ECO:0000259" key="2">
    <source>
        <dbReference type="Pfam" id="PF04717"/>
    </source>
</evidence>
<dbReference type="EMBL" id="CP067099">
    <property type="protein sequence ID" value="QQO62654.1"/>
    <property type="molecule type" value="Genomic_DNA"/>
</dbReference>
<accession>A0ABX7AH62</accession>
<dbReference type="InterPro" id="IPR006531">
    <property type="entry name" value="Gp5/Vgr_OB"/>
</dbReference>
<evidence type="ECO:0000313" key="5">
    <source>
        <dbReference type="Proteomes" id="UP000596157"/>
    </source>
</evidence>
<dbReference type="Pfam" id="PF22178">
    <property type="entry name" value="Gp5_trimer_C"/>
    <property type="match status" value="1"/>
</dbReference>
<dbReference type="Proteomes" id="UP000596157">
    <property type="component" value="Chromosome"/>
</dbReference>
<evidence type="ECO:0000259" key="3">
    <source>
        <dbReference type="Pfam" id="PF22178"/>
    </source>
</evidence>
<organism evidence="4 5">
    <name type="scientific">Providencia manganoxydans</name>
    <dbReference type="NCBI Taxonomy" id="2923283"/>
    <lineage>
        <taxon>Bacteria</taxon>
        <taxon>Pseudomonadati</taxon>
        <taxon>Pseudomonadota</taxon>
        <taxon>Gammaproteobacteria</taxon>
        <taxon>Enterobacterales</taxon>
        <taxon>Morganellaceae</taxon>
        <taxon>Providencia</taxon>
    </lineage>
</organism>
<dbReference type="SUPFAM" id="SSF69349">
    <property type="entry name" value="Phage fibre proteins"/>
    <property type="match status" value="1"/>
</dbReference>
<dbReference type="RefSeq" id="WP_337979730.1">
    <property type="nucleotide sequence ID" value="NZ_CP067099.1"/>
</dbReference>
<dbReference type="Pfam" id="PF04717">
    <property type="entry name" value="Phage_base_V"/>
    <property type="match status" value="1"/>
</dbReference>